<dbReference type="InterPro" id="IPR000326">
    <property type="entry name" value="PAP2/HPO"/>
</dbReference>
<protein>
    <recommendedName>
        <fullName evidence="2">Phosphatidic acid phosphatase type 2/haloperoxidase domain-containing protein</fullName>
    </recommendedName>
</protein>
<dbReference type="Pfam" id="PF01569">
    <property type="entry name" value="PAP2"/>
    <property type="match status" value="1"/>
</dbReference>
<dbReference type="PROSITE" id="PS50088">
    <property type="entry name" value="ANK_REPEAT"/>
    <property type="match status" value="4"/>
</dbReference>
<accession>I0YW92</accession>
<feature type="repeat" description="ANK" evidence="1">
    <location>
        <begin position="117"/>
        <end position="149"/>
    </location>
</feature>
<dbReference type="Gene3D" id="1.25.40.20">
    <property type="entry name" value="Ankyrin repeat-containing domain"/>
    <property type="match status" value="2"/>
</dbReference>
<comment type="caution">
    <text evidence="3">The sequence shown here is derived from an EMBL/GenBank/DDBJ whole genome shotgun (WGS) entry which is preliminary data.</text>
</comment>
<evidence type="ECO:0000313" key="4">
    <source>
        <dbReference type="Proteomes" id="UP000007264"/>
    </source>
</evidence>
<dbReference type="SMART" id="SM00248">
    <property type="entry name" value="ANK"/>
    <property type="match status" value="4"/>
</dbReference>
<feature type="repeat" description="ANK" evidence="1">
    <location>
        <begin position="50"/>
        <end position="83"/>
    </location>
</feature>
<dbReference type="PROSITE" id="PS50297">
    <property type="entry name" value="ANK_REP_REGION"/>
    <property type="match status" value="3"/>
</dbReference>
<dbReference type="EMBL" id="AGSI01000009">
    <property type="protein sequence ID" value="EIE22661.1"/>
    <property type="molecule type" value="Genomic_DNA"/>
</dbReference>
<feature type="repeat" description="ANK" evidence="1">
    <location>
        <begin position="17"/>
        <end position="49"/>
    </location>
</feature>
<dbReference type="GeneID" id="17040648"/>
<feature type="domain" description="Phosphatidic acid phosphatase type 2/haloperoxidase" evidence="2">
    <location>
        <begin position="379"/>
        <end position="496"/>
    </location>
</feature>
<dbReference type="Pfam" id="PF13857">
    <property type="entry name" value="Ank_5"/>
    <property type="match status" value="1"/>
</dbReference>
<proteinExistence type="predicted"/>
<dbReference type="eggNOG" id="KOG0504">
    <property type="taxonomic scope" value="Eukaryota"/>
</dbReference>
<feature type="repeat" description="ANK" evidence="1">
    <location>
        <begin position="84"/>
        <end position="116"/>
    </location>
</feature>
<evidence type="ECO:0000313" key="3">
    <source>
        <dbReference type="EMBL" id="EIE22661.1"/>
    </source>
</evidence>
<dbReference type="InterPro" id="IPR036938">
    <property type="entry name" value="PAP2/HPO_sf"/>
</dbReference>
<dbReference type="Proteomes" id="UP000007264">
    <property type="component" value="Unassembled WGS sequence"/>
</dbReference>
<sequence length="567" mass="60964">MSASRALASYVSCKDEDSWTPLHHAVDGNHLAAARVLVSRGAAVNAANCTGDTPLHLALRWNFSEPALFLLDQPGISIEAQNEDGWTALHEACCSGAAEAVAPLLAKGADVNARCKDGSTPLHKAARCGSKAIVSSLLRAGADLKARDKASPAQLHDGMEPEDVAVDDAIEWSVNGETRQMYESRWQHFVSRTKGKKTVGKLGYKDVPWPAEEGCSAEDLQAILLSGTKAPEEKKKRLKAELLRWHPDKFTGHFAHYFAESDRQRILARTYAQYPQLGLSTTPFVIPSVKTYAALTKPYEIPSKQYDADYNESKAYGSKNSTARSQYQTDTGYLWLSSTGTSTIVGYWNLVAREVVPSDLSLLQTAKLLAHLNVAAYDAQIVAFYQKYTYQVWRPITGIRQGSFSNEADPTWTPLVVTPFHPDYPSTHSVASGVAQTVLTRWLGTDNATYTITAEDGKAPPRTFTSLSDGALDSAKSRIYVGAHWPLAIYDGLTLGNKVADYVFSNLDSTVGWSSVTSNHAGHGSSASAPASAPQGSNTAAAIASAPAPGAVTSASVGRRLLAADLS</sequence>
<gene>
    <name evidence="3" type="ORF">COCSUDRAFT_42315</name>
</gene>
<name>I0YW92_COCSC</name>
<dbReference type="Pfam" id="PF12796">
    <property type="entry name" value="Ank_2"/>
    <property type="match status" value="1"/>
</dbReference>
<dbReference type="CDD" id="cd03398">
    <property type="entry name" value="PAP2_haloperoxidase"/>
    <property type="match status" value="1"/>
</dbReference>
<dbReference type="SUPFAM" id="SSF48403">
    <property type="entry name" value="Ankyrin repeat"/>
    <property type="match status" value="1"/>
</dbReference>
<dbReference type="RefSeq" id="XP_005647205.1">
    <property type="nucleotide sequence ID" value="XM_005647148.1"/>
</dbReference>
<dbReference type="PANTHER" id="PTHR34599">
    <property type="entry name" value="PEROXIDASE-RELATED"/>
    <property type="match status" value="1"/>
</dbReference>
<dbReference type="Gene3D" id="1.10.606.20">
    <property type="match status" value="1"/>
</dbReference>
<keyword evidence="1" id="KW-0040">ANK repeat</keyword>
<dbReference type="InterPro" id="IPR052559">
    <property type="entry name" value="V-haloperoxidase"/>
</dbReference>
<dbReference type="KEGG" id="csl:COCSUDRAFT_42315"/>
<evidence type="ECO:0000256" key="1">
    <source>
        <dbReference type="PROSITE-ProRule" id="PRU00023"/>
    </source>
</evidence>
<dbReference type="SUPFAM" id="SSF48317">
    <property type="entry name" value="Acid phosphatase/Vanadium-dependent haloperoxidase"/>
    <property type="match status" value="1"/>
</dbReference>
<dbReference type="PANTHER" id="PTHR34599:SF1">
    <property type="entry name" value="PHOSPHATIDIC ACID PHOSPHATASE TYPE 2_HALOPEROXIDASE DOMAIN-CONTAINING PROTEIN"/>
    <property type="match status" value="1"/>
</dbReference>
<evidence type="ECO:0000259" key="2">
    <source>
        <dbReference type="Pfam" id="PF01569"/>
    </source>
</evidence>
<dbReference type="OrthoDB" id="539167at2759"/>
<dbReference type="STRING" id="574566.I0YW92"/>
<dbReference type="AlphaFoldDB" id="I0YW92"/>
<dbReference type="InterPro" id="IPR036770">
    <property type="entry name" value="Ankyrin_rpt-contain_sf"/>
</dbReference>
<organism evidence="3 4">
    <name type="scientific">Coccomyxa subellipsoidea (strain C-169)</name>
    <name type="common">Green microalga</name>
    <dbReference type="NCBI Taxonomy" id="574566"/>
    <lineage>
        <taxon>Eukaryota</taxon>
        <taxon>Viridiplantae</taxon>
        <taxon>Chlorophyta</taxon>
        <taxon>core chlorophytes</taxon>
        <taxon>Trebouxiophyceae</taxon>
        <taxon>Trebouxiophyceae incertae sedis</taxon>
        <taxon>Coccomyxaceae</taxon>
        <taxon>Coccomyxa</taxon>
        <taxon>Coccomyxa subellipsoidea</taxon>
    </lineage>
</organism>
<dbReference type="InterPro" id="IPR002110">
    <property type="entry name" value="Ankyrin_rpt"/>
</dbReference>
<reference evidence="3 4" key="1">
    <citation type="journal article" date="2012" name="Genome Biol.">
        <title>The genome of the polar eukaryotic microalga coccomyxa subellipsoidea reveals traits of cold adaptation.</title>
        <authorList>
            <person name="Blanc G."/>
            <person name="Agarkova I."/>
            <person name="Grimwood J."/>
            <person name="Kuo A."/>
            <person name="Brueggeman A."/>
            <person name="Dunigan D."/>
            <person name="Gurnon J."/>
            <person name="Ladunga I."/>
            <person name="Lindquist E."/>
            <person name="Lucas S."/>
            <person name="Pangilinan J."/>
            <person name="Proschold T."/>
            <person name="Salamov A."/>
            <person name="Schmutz J."/>
            <person name="Weeks D."/>
            <person name="Yamada T."/>
            <person name="Claverie J.M."/>
            <person name="Grigoriev I."/>
            <person name="Van Etten J."/>
            <person name="Lomsadze A."/>
            <person name="Borodovsky M."/>
        </authorList>
    </citation>
    <scope>NUCLEOTIDE SEQUENCE [LARGE SCALE GENOMIC DNA]</scope>
    <source>
        <strain evidence="3 4">C-169</strain>
    </source>
</reference>
<keyword evidence="4" id="KW-1185">Reference proteome</keyword>